<feature type="region of interest" description="Disordered" evidence="1">
    <location>
        <begin position="21"/>
        <end position="42"/>
    </location>
</feature>
<evidence type="ECO:0000256" key="1">
    <source>
        <dbReference type="SAM" id="MobiDB-lite"/>
    </source>
</evidence>
<dbReference type="AlphaFoldDB" id="A0A0A9GNX9"/>
<reference evidence="2" key="1">
    <citation type="submission" date="2014-09" db="EMBL/GenBank/DDBJ databases">
        <authorList>
            <person name="Magalhaes I.L.F."/>
            <person name="Oliveira U."/>
            <person name="Santos F.R."/>
            <person name="Vidigal T.H.D.A."/>
            <person name="Brescovit A.D."/>
            <person name="Santos A.J."/>
        </authorList>
    </citation>
    <scope>NUCLEOTIDE SEQUENCE</scope>
    <source>
        <tissue evidence="2">Shoot tissue taken approximately 20 cm above the soil surface</tissue>
    </source>
</reference>
<sequence>MLKLIHATTYVYRKASAAAHASSSMAKTSQHNPHQLHHQSKNILHSSCIKQWQCSN</sequence>
<name>A0A0A9GNX9_ARUDO</name>
<dbReference type="EMBL" id="GBRH01171041">
    <property type="protein sequence ID" value="JAE26855.1"/>
    <property type="molecule type" value="Transcribed_RNA"/>
</dbReference>
<evidence type="ECO:0000313" key="2">
    <source>
        <dbReference type="EMBL" id="JAE26855.1"/>
    </source>
</evidence>
<reference evidence="2" key="2">
    <citation type="journal article" date="2015" name="Data Brief">
        <title>Shoot transcriptome of the giant reed, Arundo donax.</title>
        <authorList>
            <person name="Barrero R.A."/>
            <person name="Guerrero F.D."/>
            <person name="Moolhuijzen P."/>
            <person name="Goolsby J.A."/>
            <person name="Tidwell J."/>
            <person name="Bellgard S.E."/>
            <person name="Bellgard M.I."/>
        </authorList>
    </citation>
    <scope>NUCLEOTIDE SEQUENCE</scope>
    <source>
        <tissue evidence="2">Shoot tissue taken approximately 20 cm above the soil surface</tissue>
    </source>
</reference>
<accession>A0A0A9GNX9</accession>
<protein>
    <submittedName>
        <fullName evidence="2">Uncharacterized protein</fullName>
    </submittedName>
</protein>
<organism evidence="2">
    <name type="scientific">Arundo donax</name>
    <name type="common">Giant reed</name>
    <name type="synonym">Donax arundinaceus</name>
    <dbReference type="NCBI Taxonomy" id="35708"/>
    <lineage>
        <taxon>Eukaryota</taxon>
        <taxon>Viridiplantae</taxon>
        <taxon>Streptophyta</taxon>
        <taxon>Embryophyta</taxon>
        <taxon>Tracheophyta</taxon>
        <taxon>Spermatophyta</taxon>
        <taxon>Magnoliopsida</taxon>
        <taxon>Liliopsida</taxon>
        <taxon>Poales</taxon>
        <taxon>Poaceae</taxon>
        <taxon>PACMAD clade</taxon>
        <taxon>Arundinoideae</taxon>
        <taxon>Arundineae</taxon>
        <taxon>Arundo</taxon>
    </lineage>
</organism>
<proteinExistence type="predicted"/>